<dbReference type="Proteomes" id="UP000011747">
    <property type="component" value="Unassembled WGS sequence"/>
</dbReference>
<feature type="domain" description="GH18" evidence="4">
    <location>
        <begin position="101"/>
        <end position="421"/>
    </location>
</feature>
<evidence type="ECO:0000313" key="5">
    <source>
        <dbReference type="EMBL" id="EHL75605.1"/>
    </source>
</evidence>
<feature type="domain" description="LysM" evidence="3">
    <location>
        <begin position="49"/>
        <end position="92"/>
    </location>
</feature>
<comment type="caution">
    <text evidence="5">The sequence shown here is derived from an EMBL/GenBank/DDBJ whole genome shotgun (WGS) entry which is preliminary data.</text>
</comment>
<gene>
    <name evidence="5" type="ORF">HMPREF1015_02755</name>
</gene>
<sequence>MFFIHVVKPGDSLYSISQNYGVSFQRLQEINGVYPGGLVPGQDIVVPSSTYIVQPGDSLYTIAQKAFLSVQTIRAANRLTSDVIYPGMRLYLPSHPKYSTEDLSFIYPGTPTEDEQLIMSFSPISTYFAMFEYHILPGVALSTLNDRYTIQTSRSFRVAPLATITNLTSEGFSSALIRQVLSNPQIRNRVVNEIVTLVTQKNYSGVTIDFERVAETERDLFTGFLRILNQRLKERGRYYLSVALPAKTDDQIPWLRGYDYGGIGSVVDFTFIMAYDWHTPDSPPGPVAPIQEVRRTIEYAINQMPSNKIILGFPRYGYEWTMSNGSVQSARAVSVDMAIQLASSHQVPIQYSNEYQQPHFTFRDENGRRHIIWYEDARARVAKLLLVPRYRLRGVGAWQLGLHFPQSGFIVSELFDVRKVL</sequence>
<dbReference type="PATRIC" id="fig|665952.3.peg.2720"/>
<accession>G9QNL2</accession>
<dbReference type="InterPro" id="IPR036779">
    <property type="entry name" value="LysM_dom_sf"/>
</dbReference>
<evidence type="ECO:0008006" key="7">
    <source>
        <dbReference type="Google" id="ProtNLM"/>
    </source>
</evidence>
<feature type="domain" description="LysM" evidence="3">
    <location>
        <begin position="3"/>
        <end position="46"/>
    </location>
</feature>
<evidence type="ECO:0000259" key="3">
    <source>
        <dbReference type="PROSITE" id="PS51782"/>
    </source>
</evidence>
<evidence type="ECO:0000256" key="2">
    <source>
        <dbReference type="ARBA" id="ARBA00023295"/>
    </source>
</evidence>
<evidence type="ECO:0000313" key="6">
    <source>
        <dbReference type="Proteomes" id="UP000011747"/>
    </source>
</evidence>
<name>G9QNL2_9BACI</name>
<reference evidence="5 6" key="1">
    <citation type="submission" date="2011-09" db="EMBL/GenBank/DDBJ databases">
        <title>The Genome Sequence of Bacillus smithii 7_3_47FAA.</title>
        <authorList>
            <consortium name="The Broad Institute Genome Sequencing Platform"/>
            <person name="Earl A."/>
            <person name="Ward D."/>
            <person name="Feldgarden M."/>
            <person name="Gevers D."/>
            <person name="Daigneault M."/>
            <person name="Strauss J."/>
            <person name="Allen-Vercoe E."/>
            <person name="Young S.K."/>
            <person name="Zeng Q."/>
            <person name="Gargeya S."/>
            <person name="Fitzgerald M."/>
            <person name="Haas B."/>
            <person name="Abouelleil A."/>
            <person name="Alvarado L."/>
            <person name="Arachchi H.M."/>
            <person name="Berlin A."/>
            <person name="Brown A."/>
            <person name="Chapman S.B."/>
            <person name="Chen Z."/>
            <person name="Dunbar C."/>
            <person name="Freedman E."/>
            <person name="Gearin G."/>
            <person name="Goldberg J."/>
            <person name="Griggs A."/>
            <person name="Gujja S."/>
            <person name="Heiman D."/>
            <person name="Howarth C."/>
            <person name="Larson L."/>
            <person name="Lui A."/>
            <person name="MacDonald P.J.P."/>
            <person name="Montmayeur A."/>
            <person name="Murphy C."/>
            <person name="Neiman D."/>
            <person name="Pearson M."/>
            <person name="Priest M."/>
            <person name="Roberts A."/>
            <person name="Saif S."/>
            <person name="Shea T."/>
            <person name="Shenoy N."/>
            <person name="Sisk P."/>
            <person name="Stolte C."/>
            <person name="Sykes S."/>
            <person name="Wortman J."/>
            <person name="Nusbaum C."/>
            <person name="Birren B."/>
        </authorList>
    </citation>
    <scope>NUCLEOTIDE SEQUENCE [LARGE SCALE GENOMIC DNA]</scope>
    <source>
        <strain evidence="5 6">7_3_47FAA</strain>
    </source>
</reference>
<dbReference type="PROSITE" id="PS51782">
    <property type="entry name" value="LYSM"/>
    <property type="match status" value="2"/>
</dbReference>
<evidence type="ECO:0000259" key="4">
    <source>
        <dbReference type="PROSITE" id="PS51910"/>
    </source>
</evidence>
<dbReference type="AlphaFoldDB" id="G9QNL2"/>
<dbReference type="PANTHER" id="PTHR46066:SF2">
    <property type="entry name" value="CHITINASE DOMAIN-CONTAINING PROTEIN 1"/>
    <property type="match status" value="1"/>
</dbReference>
<keyword evidence="2" id="KW-0326">Glycosidase</keyword>
<keyword evidence="6" id="KW-1185">Reference proteome</keyword>
<dbReference type="Gene3D" id="3.10.50.10">
    <property type="match status" value="1"/>
</dbReference>
<dbReference type="PANTHER" id="PTHR46066">
    <property type="entry name" value="CHITINASE DOMAIN-CONTAINING PROTEIN 1 FAMILY MEMBER"/>
    <property type="match status" value="1"/>
</dbReference>
<dbReference type="Pfam" id="PF00704">
    <property type="entry name" value="Glyco_hydro_18"/>
    <property type="match status" value="1"/>
</dbReference>
<keyword evidence="1" id="KW-0378">Hydrolase</keyword>
<evidence type="ECO:0000256" key="1">
    <source>
        <dbReference type="ARBA" id="ARBA00022801"/>
    </source>
</evidence>
<organism evidence="5 6">
    <name type="scientific">Bacillus smithii 7_3_47FAA</name>
    <dbReference type="NCBI Taxonomy" id="665952"/>
    <lineage>
        <taxon>Bacteria</taxon>
        <taxon>Bacillati</taxon>
        <taxon>Bacillota</taxon>
        <taxon>Bacilli</taxon>
        <taxon>Bacillales</taxon>
        <taxon>Bacillaceae</taxon>
        <taxon>Bacillus</taxon>
    </lineage>
</organism>
<dbReference type="GO" id="GO:0012505">
    <property type="term" value="C:endomembrane system"/>
    <property type="evidence" value="ECO:0007669"/>
    <property type="project" value="TreeGrafter"/>
</dbReference>
<dbReference type="PROSITE" id="PS51910">
    <property type="entry name" value="GH18_2"/>
    <property type="match status" value="1"/>
</dbReference>
<dbReference type="Gene3D" id="3.20.20.80">
    <property type="entry name" value="Glycosidases"/>
    <property type="match status" value="1"/>
</dbReference>
<dbReference type="GO" id="GO:0016798">
    <property type="term" value="F:hydrolase activity, acting on glycosyl bonds"/>
    <property type="evidence" value="ECO:0007669"/>
    <property type="project" value="UniProtKB-KW"/>
</dbReference>
<dbReference type="SMART" id="SM00636">
    <property type="entry name" value="Glyco_18"/>
    <property type="match status" value="1"/>
</dbReference>
<dbReference type="SUPFAM" id="SSF51445">
    <property type="entry name" value="(Trans)glycosidases"/>
    <property type="match status" value="1"/>
</dbReference>
<protein>
    <recommendedName>
        <fullName evidence="7">Spore germination protein YaaH</fullName>
    </recommendedName>
</protein>
<dbReference type="InterPro" id="IPR029070">
    <property type="entry name" value="Chitinase_insertion_sf"/>
</dbReference>
<proteinExistence type="predicted"/>
<dbReference type="GO" id="GO:0008061">
    <property type="term" value="F:chitin binding"/>
    <property type="evidence" value="ECO:0007669"/>
    <property type="project" value="InterPro"/>
</dbReference>
<dbReference type="Gene3D" id="3.10.350.10">
    <property type="entry name" value="LysM domain"/>
    <property type="match status" value="2"/>
</dbReference>
<dbReference type="SUPFAM" id="SSF54106">
    <property type="entry name" value="LysM domain"/>
    <property type="match status" value="2"/>
</dbReference>
<dbReference type="InterPro" id="IPR017853">
    <property type="entry name" value="GH"/>
</dbReference>
<dbReference type="CDD" id="cd00118">
    <property type="entry name" value="LysM"/>
    <property type="match status" value="2"/>
</dbReference>
<dbReference type="SMART" id="SM00257">
    <property type="entry name" value="LysM"/>
    <property type="match status" value="2"/>
</dbReference>
<dbReference type="CDD" id="cd02874">
    <property type="entry name" value="GH18_CFLE_spore_hydrolase"/>
    <property type="match status" value="1"/>
</dbReference>
<dbReference type="InterPro" id="IPR011583">
    <property type="entry name" value="Chitinase_II/V-like_cat"/>
</dbReference>
<dbReference type="InterPro" id="IPR001223">
    <property type="entry name" value="Glyco_hydro18_cat"/>
</dbReference>
<dbReference type="GO" id="GO:0005975">
    <property type="term" value="P:carbohydrate metabolic process"/>
    <property type="evidence" value="ECO:0007669"/>
    <property type="project" value="InterPro"/>
</dbReference>
<dbReference type="InterPro" id="IPR018392">
    <property type="entry name" value="LysM"/>
</dbReference>
<dbReference type="GO" id="GO:0070492">
    <property type="term" value="F:oligosaccharide binding"/>
    <property type="evidence" value="ECO:0007669"/>
    <property type="project" value="TreeGrafter"/>
</dbReference>
<dbReference type="EMBL" id="ACWF01000137">
    <property type="protein sequence ID" value="EHL75605.1"/>
    <property type="molecule type" value="Genomic_DNA"/>
</dbReference>
<dbReference type="InterPro" id="IPR041704">
    <property type="entry name" value="CFLE_GH18"/>
</dbReference>
<dbReference type="RefSeq" id="WP_003354916.1">
    <property type="nucleotide sequence ID" value="NZ_JH414760.1"/>
</dbReference>
<dbReference type="Pfam" id="PF01476">
    <property type="entry name" value="LysM"/>
    <property type="match status" value="2"/>
</dbReference>
<dbReference type="HOGENOM" id="CLU_037415_4_1_9"/>